<dbReference type="InterPro" id="IPR003593">
    <property type="entry name" value="AAA+_ATPase"/>
</dbReference>
<feature type="transmembrane region" description="Helical" evidence="7">
    <location>
        <begin position="36"/>
        <end position="57"/>
    </location>
</feature>
<dbReference type="InterPro" id="IPR036640">
    <property type="entry name" value="ABC1_TM_sf"/>
</dbReference>
<keyword evidence="6 7" id="KW-0472">Membrane</keyword>
<dbReference type="InterPro" id="IPR017871">
    <property type="entry name" value="ABC_transporter-like_CS"/>
</dbReference>
<dbReference type="InterPro" id="IPR039421">
    <property type="entry name" value="Type_1_exporter"/>
</dbReference>
<evidence type="ECO:0000256" key="7">
    <source>
        <dbReference type="SAM" id="Phobius"/>
    </source>
</evidence>
<dbReference type="InterPro" id="IPR027417">
    <property type="entry name" value="P-loop_NTPase"/>
</dbReference>
<evidence type="ECO:0000313" key="9">
    <source>
        <dbReference type="EMBL" id="HJB90824.1"/>
    </source>
</evidence>
<dbReference type="GO" id="GO:0005886">
    <property type="term" value="C:plasma membrane"/>
    <property type="evidence" value="ECO:0007669"/>
    <property type="project" value="UniProtKB-SubCell"/>
</dbReference>
<dbReference type="PROSITE" id="PS00211">
    <property type="entry name" value="ABC_TRANSPORTER_1"/>
    <property type="match status" value="1"/>
</dbReference>
<feature type="transmembrane region" description="Helical" evidence="7">
    <location>
        <begin position="69"/>
        <end position="90"/>
    </location>
</feature>
<evidence type="ECO:0000256" key="6">
    <source>
        <dbReference type="ARBA" id="ARBA00023136"/>
    </source>
</evidence>
<dbReference type="Gene3D" id="1.20.1560.10">
    <property type="entry name" value="ABC transporter type 1, transmembrane domain"/>
    <property type="match status" value="1"/>
</dbReference>
<feature type="transmembrane region" description="Helical" evidence="7">
    <location>
        <begin position="154"/>
        <end position="174"/>
    </location>
</feature>
<feature type="domain" description="ABC transporter" evidence="8">
    <location>
        <begin position="378"/>
        <end position="616"/>
    </location>
</feature>
<evidence type="ECO:0000256" key="3">
    <source>
        <dbReference type="ARBA" id="ARBA00022741"/>
    </source>
</evidence>
<evidence type="ECO:0000256" key="5">
    <source>
        <dbReference type="ARBA" id="ARBA00022989"/>
    </source>
</evidence>
<dbReference type="EMBL" id="DWXE01000017">
    <property type="protein sequence ID" value="HJB90824.1"/>
    <property type="molecule type" value="Genomic_DNA"/>
</dbReference>
<proteinExistence type="predicted"/>
<reference evidence="9" key="2">
    <citation type="submission" date="2021-04" db="EMBL/GenBank/DDBJ databases">
        <authorList>
            <person name="Gilroy R."/>
        </authorList>
    </citation>
    <scope>NUCLEOTIDE SEQUENCE</scope>
    <source>
        <strain evidence="9">USAMLcec3-2134</strain>
    </source>
</reference>
<dbReference type="GO" id="GO:0016887">
    <property type="term" value="F:ATP hydrolysis activity"/>
    <property type="evidence" value="ECO:0007669"/>
    <property type="project" value="InterPro"/>
</dbReference>
<dbReference type="Proteomes" id="UP000886883">
    <property type="component" value="Unassembled WGS sequence"/>
</dbReference>
<protein>
    <submittedName>
        <fullName evidence="9">ABC transporter ATP-binding protein/permease</fullName>
    </submittedName>
</protein>
<keyword evidence="5 7" id="KW-1133">Transmembrane helix</keyword>
<dbReference type="PANTHER" id="PTHR24221:SF646">
    <property type="entry name" value="HAEMOLYSIN SECRETION ATP-BINDING PROTEIN"/>
    <property type="match status" value="1"/>
</dbReference>
<accession>A0A9D2MQQ6</accession>
<reference evidence="9" key="1">
    <citation type="journal article" date="2021" name="PeerJ">
        <title>Extensive microbial diversity within the chicken gut microbiome revealed by metagenomics and culture.</title>
        <authorList>
            <person name="Gilroy R."/>
            <person name="Ravi A."/>
            <person name="Getino M."/>
            <person name="Pursley I."/>
            <person name="Horton D.L."/>
            <person name="Alikhan N.F."/>
            <person name="Baker D."/>
            <person name="Gharbi K."/>
            <person name="Hall N."/>
            <person name="Watson M."/>
            <person name="Adriaenssens E.M."/>
            <person name="Foster-Nyarko E."/>
            <person name="Jarju S."/>
            <person name="Secka A."/>
            <person name="Antonio M."/>
            <person name="Oren A."/>
            <person name="Chaudhuri R.R."/>
            <person name="La Ragione R."/>
            <person name="Hildebrand F."/>
            <person name="Pallen M.J."/>
        </authorList>
    </citation>
    <scope>NUCLEOTIDE SEQUENCE</scope>
    <source>
        <strain evidence="9">USAMLcec3-2134</strain>
    </source>
</reference>
<dbReference type="GO" id="GO:0005524">
    <property type="term" value="F:ATP binding"/>
    <property type="evidence" value="ECO:0007669"/>
    <property type="project" value="UniProtKB-KW"/>
</dbReference>
<dbReference type="GO" id="GO:0034040">
    <property type="term" value="F:ATPase-coupled lipid transmembrane transporter activity"/>
    <property type="evidence" value="ECO:0007669"/>
    <property type="project" value="TreeGrafter"/>
</dbReference>
<evidence type="ECO:0000256" key="2">
    <source>
        <dbReference type="ARBA" id="ARBA00022692"/>
    </source>
</evidence>
<dbReference type="Pfam" id="PF00005">
    <property type="entry name" value="ABC_tran"/>
    <property type="match status" value="1"/>
</dbReference>
<dbReference type="SUPFAM" id="SSF90123">
    <property type="entry name" value="ABC transporter transmembrane region"/>
    <property type="match status" value="1"/>
</dbReference>
<dbReference type="InterPro" id="IPR003439">
    <property type="entry name" value="ABC_transporter-like_ATP-bd"/>
</dbReference>
<dbReference type="AlphaFoldDB" id="A0A9D2MQQ6"/>
<evidence type="ECO:0000256" key="1">
    <source>
        <dbReference type="ARBA" id="ARBA00004651"/>
    </source>
</evidence>
<keyword evidence="4 9" id="KW-0067">ATP-binding</keyword>
<dbReference type="CDD" id="cd03228">
    <property type="entry name" value="ABCC_MRP_Like"/>
    <property type="match status" value="1"/>
</dbReference>
<comment type="subcellular location">
    <subcellularLocation>
        <location evidence="1">Cell membrane</location>
        <topology evidence="1">Multi-pass membrane protein</topology>
    </subcellularLocation>
</comment>
<dbReference type="SMART" id="SM00382">
    <property type="entry name" value="AAA"/>
    <property type="match status" value="1"/>
</dbReference>
<dbReference type="PANTHER" id="PTHR24221">
    <property type="entry name" value="ATP-BINDING CASSETTE SUB-FAMILY B"/>
    <property type="match status" value="1"/>
</dbReference>
<comment type="caution">
    <text evidence="9">The sequence shown here is derived from an EMBL/GenBank/DDBJ whole genome shotgun (WGS) entry which is preliminary data.</text>
</comment>
<keyword evidence="3" id="KW-0547">Nucleotide-binding</keyword>
<evidence type="ECO:0000256" key="4">
    <source>
        <dbReference type="ARBA" id="ARBA00022840"/>
    </source>
</evidence>
<feature type="transmembrane region" description="Helical" evidence="7">
    <location>
        <begin position="186"/>
        <end position="205"/>
    </location>
</feature>
<sequence length="625" mass="69395">MEKNKKPVSWGETFRLSCRAFLLFVRRYPQMVASRMVSAVWTALTPYVGIRLSALLVAELAGERRPDRLGFLVLASLFSAALIALISAFLNRWRKARGIGVWWTMEEIFSDKLLEMDYIDLDEAETGELLERIRQNQNSGGWGLYRVLERYEDLCLAAITLLGGISLTVSLFAARVPESAGAYTVLNHPLFLLAIVAVLLGITWLSPALANRAGSIWALNADTHSQVNRLFGFFGVLGQNRDVAMDVRMYRQDKICERYTRNKEGAFGSKGMFARYSRGFVGFCSAASSAVSVIFTGAVYGFVCLKAWAGAFGLGAVTQYVASITKVAGGVSQLISSLGDLRNNAAFLKQTFSFLDIPNKMYQGSLTVEKRRDRKYEVEFRNVSFRYPGREEYALRNVSMKFEVGKRLAVVGRNGSGKTTFIKLLCRLYDPAEGEILLNGIDIRKYDYAEYMTLFSVVFQDFALFSLGLGENVAASADYDEGRAEDALQKAGFGERLSAMERGLETYLRRDYDQDGADVSGGEAQKIAIARALYKDAPFLVMDEPTAALDPVAEAEIYEKLNEIVGDKTAIYISHRLSSCKFCDEILVFGEGAVVQQGTHASLLADEGGEYSRLWSAQAQYYAES</sequence>
<dbReference type="SUPFAM" id="SSF52540">
    <property type="entry name" value="P-loop containing nucleoside triphosphate hydrolases"/>
    <property type="match status" value="1"/>
</dbReference>
<dbReference type="PROSITE" id="PS50893">
    <property type="entry name" value="ABC_TRANSPORTER_2"/>
    <property type="match status" value="1"/>
</dbReference>
<dbReference type="Gene3D" id="3.40.50.300">
    <property type="entry name" value="P-loop containing nucleotide triphosphate hydrolases"/>
    <property type="match status" value="1"/>
</dbReference>
<evidence type="ECO:0000259" key="8">
    <source>
        <dbReference type="PROSITE" id="PS50893"/>
    </source>
</evidence>
<evidence type="ECO:0000313" key="10">
    <source>
        <dbReference type="Proteomes" id="UP000886883"/>
    </source>
</evidence>
<gene>
    <name evidence="9" type="ORF">H9763_05070</name>
</gene>
<name>A0A9D2MQQ6_9FIRM</name>
<keyword evidence="2 7" id="KW-0812">Transmembrane</keyword>
<feature type="transmembrane region" description="Helical" evidence="7">
    <location>
        <begin position="280"/>
        <end position="303"/>
    </location>
</feature>
<organism evidence="9 10">
    <name type="scientific">Candidatus Eisenbergiella merdigallinarum</name>
    <dbReference type="NCBI Taxonomy" id="2838552"/>
    <lineage>
        <taxon>Bacteria</taxon>
        <taxon>Bacillati</taxon>
        <taxon>Bacillota</taxon>
        <taxon>Clostridia</taxon>
        <taxon>Lachnospirales</taxon>
        <taxon>Lachnospiraceae</taxon>
        <taxon>Eisenbergiella</taxon>
    </lineage>
</organism>